<dbReference type="InterPro" id="IPR011429">
    <property type="entry name" value="Cyt_c_Planctomycete-type"/>
</dbReference>
<evidence type="ECO:0000256" key="4">
    <source>
        <dbReference type="PROSITE-ProRule" id="PRU00433"/>
    </source>
</evidence>
<dbReference type="Pfam" id="PF07583">
    <property type="entry name" value="PSCyt2"/>
    <property type="match status" value="1"/>
</dbReference>
<name>A0A518J193_9BACT</name>
<dbReference type="PROSITE" id="PS51257">
    <property type="entry name" value="PROKAR_LIPOPROTEIN"/>
    <property type="match status" value="1"/>
</dbReference>
<dbReference type="InterPro" id="IPR022655">
    <property type="entry name" value="DUF1553"/>
</dbReference>
<dbReference type="SUPFAM" id="SSF46626">
    <property type="entry name" value="Cytochrome c"/>
    <property type="match status" value="1"/>
</dbReference>
<dbReference type="Pfam" id="PF07635">
    <property type="entry name" value="PSCyt1"/>
    <property type="match status" value="1"/>
</dbReference>
<keyword evidence="5" id="KW-0812">Transmembrane</keyword>
<dbReference type="InterPro" id="IPR011444">
    <property type="entry name" value="DUF1549"/>
</dbReference>
<keyword evidence="5" id="KW-1133">Transmembrane helix</keyword>
<dbReference type="PANTHER" id="PTHR35889:SF3">
    <property type="entry name" value="F-BOX DOMAIN-CONTAINING PROTEIN"/>
    <property type="match status" value="1"/>
</dbReference>
<evidence type="ECO:0000259" key="6">
    <source>
        <dbReference type="PROSITE" id="PS51007"/>
    </source>
</evidence>
<proteinExistence type="predicted"/>
<dbReference type="InterPro" id="IPR036909">
    <property type="entry name" value="Cyt_c-like_dom_sf"/>
</dbReference>
<dbReference type="AlphaFoldDB" id="A0A518J193"/>
<feature type="domain" description="Cytochrome c" evidence="6">
    <location>
        <begin position="37"/>
        <end position="134"/>
    </location>
</feature>
<dbReference type="PROSITE" id="PS51007">
    <property type="entry name" value="CYTC"/>
    <property type="match status" value="1"/>
</dbReference>
<evidence type="ECO:0000256" key="1">
    <source>
        <dbReference type="ARBA" id="ARBA00022617"/>
    </source>
</evidence>
<evidence type="ECO:0000313" key="7">
    <source>
        <dbReference type="EMBL" id="QDV59102.1"/>
    </source>
</evidence>
<accession>A0A518J193</accession>
<dbReference type="GO" id="GO:0020037">
    <property type="term" value="F:heme binding"/>
    <property type="evidence" value="ECO:0007669"/>
    <property type="project" value="InterPro"/>
</dbReference>
<dbReference type="Pfam" id="PF07587">
    <property type="entry name" value="PSD1"/>
    <property type="match status" value="1"/>
</dbReference>
<evidence type="ECO:0000256" key="2">
    <source>
        <dbReference type="ARBA" id="ARBA00022723"/>
    </source>
</evidence>
<dbReference type="Proteomes" id="UP000316770">
    <property type="component" value="Chromosome"/>
</dbReference>
<keyword evidence="1 4" id="KW-0349">Heme</keyword>
<dbReference type="RefSeq" id="WP_197452877.1">
    <property type="nucleotide sequence ID" value="NZ_CP036318.1"/>
</dbReference>
<keyword evidence="2 4" id="KW-0479">Metal-binding</keyword>
<dbReference type="GO" id="GO:0009055">
    <property type="term" value="F:electron transfer activity"/>
    <property type="evidence" value="ECO:0007669"/>
    <property type="project" value="InterPro"/>
</dbReference>
<dbReference type="InterPro" id="IPR009056">
    <property type="entry name" value="Cyt_c-like_dom"/>
</dbReference>
<evidence type="ECO:0000256" key="5">
    <source>
        <dbReference type="SAM" id="Phobius"/>
    </source>
</evidence>
<reference evidence="7 8" key="1">
    <citation type="submission" date="2019-02" db="EMBL/GenBank/DDBJ databases">
        <title>Deep-cultivation of Planctomycetes and their phenomic and genomic characterization uncovers novel biology.</title>
        <authorList>
            <person name="Wiegand S."/>
            <person name="Jogler M."/>
            <person name="Boedeker C."/>
            <person name="Pinto D."/>
            <person name="Vollmers J."/>
            <person name="Rivas-Marin E."/>
            <person name="Kohn T."/>
            <person name="Peeters S.H."/>
            <person name="Heuer A."/>
            <person name="Rast P."/>
            <person name="Oberbeckmann S."/>
            <person name="Bunk B."/>
            <person name="Jeske O."/>
            <person name="Meyerdierks A."/>
            <person name="Storesund J.E."/>
            <person name="Kallscheuer N."/>
            <person name="Luecker S."/>
            <person name="Lage O.M."/>
            <person name="Pohl T."/>
            <person name="Merkel B.J."/>
            <person name="Hornburger P."/>
            <person name="Mueller R.-W."/>
            <person name="Bruemmer F."/>
            <person name="Labrenz M."/>
            <person name="Spormann A.M."/>
            <person name="Op den Camp H."/>
            <person name="Overmann J."/>
            <person name="Amann R."/>
            <person name="Jetten M.S.M."/>
            <person name="Mascher T."/>
            <person name="Medema M.H."/>
            <person name="Devos D.P."/>
            <person name="Kaster A.-K."/>
            <person name="Ovreas L."/>
            <person name="Rohde M."/>
            <person name="Galperin M.Y."/>
            <person name="Jogler C."/>
        </authorList>
    </citation>
    <scope>NUCLEOTIDE SEQUENCE [LARGE SCALE GENOMIC DNA]</scope>
    <source>
        <strain evidence="7 8">Mal33</strain>
    </source>
</reference>
<keyword evidence="8" id="KW-1185">Reference proteome</keyword>
<gene>
    <name evidence="7" type="ORF">Mal33_51280</name>
</gene>
<dbReference type="EMBL" id="CP036318">
    <property type="protein sequence ID" value="QDV59102.1"/>
    <property type="molecule type" value="Genomic_DNA"/>
</dbReference>
<keyword evidence="5" id="KW-0472">Membrane</keyword>
<sequence>MNRKFRVRISCWIARIGRLATLASHIGFGIVACWLGGDIGAAEVRFNEDVRPILAEHCLHCHGPDEAERQGDLRLDLEAAAKAVAIVPGAPDQSLLIERLITDDSDLRMPPPETGKPLSPEQVETLRQWISAGAKYQGHWAFEPIRKPEVPSVQGEAITEIDRFVISKLEARGLRLSPAVSRPQLIRRASLDLIGLPPTWEEVLAFVGDPDPDAFARVIDRLLESPRYGERWGRHWLDIARYADTHGGAAIGFKRFPFSYTYRDYVINAFNADLPYDRFVTEQLAADQLGLAENDPALAALGFLTVGMQFRNPHDVIDDQIDVVTRGLMGLTVACARCHDHKYDPIPTADYYSLYATFASSTKPAFPPIVGTPADTPAFQAYQIELRKRQVAASNMRRDQTQVMRSRLRMQVAMYLRELAKGTPEQDLSAAFLSYRTDDLRPLVLNRWRDYLTGLPTDDPVFGPWKQLSSVAADDFAARCQELLQVWKTENGDPATFANQHALASATPKWNPRVLAAIEAQPPTSPVELADVYGKMFAELNRQWLQALLDVSLGAVEGVAVITDEDGRYEPINSAVNAQLRRHLYEPGTPTAMDDELASTLLNRTVRDNLNGKEGAIHGLQLSDAGSPPRAMVLTETVPEQPFRIFVRGNPISRGEVVEPHFLTALTSATATPSIFPDGKRRRALAESIVDPNNPLSRRVFVNWVWQQHFGRGLVRTPDDFGTRSQPPTHPELLDYLASTFLASGGSLKQLHRQIMLSQVYQQGSVENLEARNADADNKLLWRMPRRRLDLEAMRDSMLAVSGELDVAEIGGRPFELLSHPAVPRRSVYGFVNRDIVSSLASTFDVADANTCTAQRPETTVPQQTLFALNSPFIQDRAAAFAKLSVDIEDRATRVAAMYQRAYGRPPSHEERQAATEFLGDAASDAGTWDQLAHVLLASNEFIFVD</sequence>
<dbReference type="PANTHER" id="PTHR35889">
    <property type="entry name" value="CYCLOINULO-OLIGOSACCHARIDE FRUCTANOTRANSFERASE-RELATED"/>
    <property type="match status" value="1"/>
</dbReference>
<organism evidence="7 8">
    <name type="scientific">Rosistilla oblonga</name>
    <dbReference type="NCBI Taxonomy" id="2527990"/>
    <lineage>
        <taxon>Bacteria</taxon>
        <taxon>Pseudomonadati</taxon>
        <taxon>Planctomycetota</taxon>
        <taxon>Planctomycetia</taxon>
        <taxon>Pirellulales</taxon>
        <taxon>Pirellulaceae</taxon>
        <taxon>Rosistilla</taxon>
    </lineage>
</organism>
<keyword evidence="3 4" id="KW-0408">Iron</keyword>
<evidence type="ECO:0000256" key="3">
    <source>
        <dbReference type="ARBA" id="ARBA00023004"/>
    </source>
</evidence>
<protein>
    <submittedName>
        <fullName evidence="7">Planctomycete cytochrome C</fullName>
    </submittedName>
</protein>
<dbReference type="GO" id="GO:0046872">
    <property type="term" value="F:metal ion binding"/>
    <property type="evidence" value="ECO:0007669"/>
    <property type="project" value="UniProtKB-KW"/>
</dbReference>
<evidence type="ECO:0000313" key="8">
    <source>
        <dbReference type="Proteomes" id="UP000316770"/>
    </source>
</evidence>
<feature type="transmembrane region" description="Helical" evidence="5">
    <location>
        <begin position="12"/>
        <end position="37"/>
    </location>
</feature>